<dbReference type="Proteomes" id="UP000807825">
    <property type="component" value="Unassembled WGS sequence"/>
</dbReference>
<dbReference type="GO" id="GO:0022625">
    <property type="term" value="C:cytosolic large ribosomal subunit"/>
    <property type="evidence" value="ECO:0007669"/>
    <property type="project" value="TreeGrafter"/>
</dbReference>
<feature type="compositionally biased region" description="Basic residues" evidence="7">
    <location>
        <begin position="20"/>
        <end position="29"/>
    </location>
</feature>
<dbReference type="HAMAP" id="MF_00514">
    <property type="entry name" value="Ribosomal_bL35"/>
    <property type="match status" value="1"/>
</dbReference>
<evidence type="ECO:0000256" key="7">
    <source>
        <dbReference type="SAM" id="MobiDB-lite"/>
    </source>
</evidence>
<dbReference type="InterPro" id="IPR037229">
    <property type="entry name" value="Ribosomal_bL35_sf"/>
</dbReference>
<dbReference type="GO" id="GO:0006412">
    <property type="term" value="P:translation"/>
    <property type="evidence" value="ECO:0007669"/>
    <property type="project" value="UniProtKB-UniRule"/>
</dbReference>
<protein>
    <recommendedName>
        <fullName evidence="4 5">Large ribosomal subunit protein bL35</fullName>
    </recommendedName>
</protein>
<dbReference type="InterPro" id="IPR021137">
    <property type="entry name" value="Ribosomal_bL35-like"/>
</dbReference>
<keyword evidence="3 5" id="KW-0687">Ribonucleoprotein</keyword>
<name>A0A9D6V7F5_9BACT</name>
<dbReference type="NCBIfam" id="TIGR00001">
    <property type="entry name" value="rpmI_bact"/>
    <property type="match status" value="1"/>
</dbReference>
<gene>
    <name evidence="5 8" type="primary">rpmI</name>
    <name evidence="8" type="ORF">HY912_22675</name>
</gene>
<dbReference type="AlphaFoldDB" id="A0A9D6V7F5"/>
<accession>A0A9D6V7F5</accession>
<dbReference type="PANTHER" id="PTHR33343">
    <property type="entry name" value="54S RIBOSOMAL PROTEIN BL35M"/>
    <property type="match status" value="1"/>
</dbReference>
<dbReference type="EMBL" id="JACRDE010000594">
    <property type="protein sequence ID" value="MBI5252309.1"/>
    <property type="molecule type" value="Genomic_DNA"/>
</dbReference>
<evidence type="ECO:0000256" key="3">
    <source>
        <dbReference type="ARBA" id="ARBA00023274"/>
    </source>
</evidence>
<dbReference type="GO" id="GO:0003735">
    <property type="term" value="F:structural constituent of ribosome"/>
    <property type="evidence" value="ECO:0007669"/>
    <property type="project" value="InterPro"/>
</dbReference>
<comment type="similarity">
    <text evidence="1 5 6">Belongs to the bacterial ribosomal protein bL35 family.</text>
</comment>
<evidence type="ECO:0000313" key="8">
    <source>
        <dbReference type="EMBL" id="MBI5252309.1"/>
    </source>
</evidence>
<evidence type="ECO:0000313" key="9">
    <source>
        <dbReference type="Proteomes" id="UP000807825"/>
    </source>
</evidence>
<dbReference type="PRINTS" id="PR00064">
    <property type="entry name" value="RIBOSOMALL35"/>
</dbReference>
<dbReference type="PROSITE" id="PS00936">
    <property type="entry name" value="RIBOSOMAL_L35"/>
    <property type="match status" value="1"/>
</dbReference>
<dbReference type="SUPFAM" id="SSF143034">
    <property type="entry name" value="L35p-like"/>
    <property type="match status" value="1"/>
</dbReference>
<organism evidence="8 9">
    <name type="scientific">Desulfomonile tiedjei</name>
    <dbReference type="NCBI Taxonomy" id="2358"/>
    <lineage>
        <taxon>Bacteria</taxon>
        <taxon>Pseudomonadati</taxon>
        <taxon>Thermodesulfobacteriota</taxon>
        <taxon>Desulfomonilia</taxon>
        <taxon>Desulfomonilales</taxon>
        <taxon>Desulfomonilaceae</taxon>
        <taxon>Desulfomonile</taxon>
    </lineage>
</organism>
<feature type="region of interest" description="Disordered" evidence="7">
    <location>
        <begin position="1"/>
        <end position="40"/>
    </location>
</feature>
<sequence length="65" mass="7672">MPKLKSNRGAAKRFEILKSGKIKRKKACHSHILTSKTTKRKRNLRHDTFIDARDEKQIRRLLPYG</sequence>
<evidence type="ECO:0000256" key="4">
    <source>
        <dbReference type="ARBA" id="ARBA00071664"/>
    </source>
</evidence>
<dbReference type="FunFam" id="4.10.410.60:FF:000001">
    <property type="entry name" value="50S ribosomal protein L35"/>
    <property type="match status" value="1"/>
</dbReference>
<evidence type="ECO:0000256" key="5">
    <source>
        <dbReference type="HAMAP-Rule" id="MF_00514"/>
    </source>
</evidence>
<dbReference type="Pfam" id="PF01632">
    <property type="entry name" value="Ribosomal_L35p"/>
    <property type="match status" value="1"/>
</dbReference>
<evidence type="ECO:0000256" key="1">
    <source>
        <dbReference type="ARBA" id="ARBA00006598"/>
    </source>
</evidence>
<dbReference type="InterPro" id="IPR001706">
    <property type="entry name" value="Ribosomal_bL35"/>
</dbReference>
<proteinExistence type="inferred from homology"/>
<evidence type="ECO:0000256" key="2">
    <source>
        <dbReference type="ARBA" id="ARBA00022980"/>
    </source>
</evidence>
<comment type="caution">
    <text evidence="8">The sequence shown here is derived from an EMBL/GenBank/DDBJ whole genome shotgun (WGS) entry which is preliminary data.</text>
</comment>
<reference evidence="8" key="1">
    <citation type="submission" date="2020-07" db="EMBL/GenBank/DDBJ databases">
        <title>Huge and variable diversity of episymbiotic CPR bacteria and DPANN archaea in groundwater ecosystems.</title>
        <authorList>
            <person name="He C.Y."/>
            <person name="Keren R."/>
            <person name="Whittaker M."/>
            <person name="Farag I.F."/>
            <person name="Doudna J."/>
            <person name="Cate J.H.D."/>
            <person name="Banfield J.F."/>
        </authorList>
    </citation>
    <scope>NUCLEOTIDE SEQUENCE</scope>
    <source>
        <strain evidence="8">NC_groundwater_1664_Pr3_B-0.1um_52_9</strain>
    </source>
</reference>
<keyword evidence="2 5" id="KW-0689">Ribosomal protein</keyword>
<dbReference type="InterPro" id="IPR018265">
    <property type="entry name" value="Ribosomal_bL35_CS"/>
</dbReference>
<dbReference type="PANTHER" id="PTHR33343:SF1">
    <property type="entry name" value="LARGE RIBOSOMAL SUBUNIT PROTEIN BL35M"/>
    <property type="match status" value="1"/>
</dbReference>
<evidence type="ECO:0000256" key="6">
    <source>
        <dbReference type="RuleBase" id="RU000568"/>
    </source>
</evidence>
<dbReference type="Gene3D" id="4.10.410.60">
    <property type="match status" value="1"/>
</dbReference>